<evidence type="ECO:0000313" key="3">
    <source>
        <dbReference type="EnsemblMetazoa" id="HelroP179150"/>
    </source>
</evidence>
<dbReference type="KEGG" id="hro:HELRODRAFT_179150"/>
<keyword evidence="4" id="KW-1185">Reference proteome</keyword>
<dbReference type="CTD" id="20207142"/>
<dbReference type="EMBL" id="KB097510">
    <property type="protein sequence ID" value="ESN95679.1"/>
    <property type="molecule type" value="Genomic_DNA"/>
</dbReference>
<proteinExistence type="predicted"/>
<feature type="region of interest" description="Disordered" evidence="1">
    <location>
        <begin position="57"/>
        <end position="78"/>
    </location>
</feature>
<dbReference type="Proteomes" id="UP000015101">
    <property type="component" value="Unassembled WGS sequence"/>
</dbReference>
<name>T1FE93_HELRO</name>
<evidence type="ECO:0000313" key="2">
    <source>
        <dbReference type="EMBL" id="ESN95679.1"/>
    </source>
</evidence>
<sequence>MEFLPICIEVLGPMDPNTLKFLMEICKMISVRSGDSREQFFATNHISCLLQRCTFNPRATSSSSSSSKSSSSSSCSESDFKMVFTERGICYHMETRDLYYSLIYPHLIYCNIIWGNSPEVHLKQITRCQNRLVS</sequence>
<dbReference type="RefSeq" id="XP_009026241.1">
    <property type="nucleotide sequence ID" value="XM_009027993.1"/>
</dbReference>
<protein>
    <submittedName>
        <fullName evidence="2 3">Uncharacterized protein</fullName>
    </submittedName>
</protein>
<reference evidence="4" key="1">
    <citation type="submission" date="2012-12" db="EMBL/GenBank/DDBJ databases">
        <authorList>
            <person name="Hellsten U."/>
            <person name="Grimwood J."/>
            <person name="Chapman J.A."/>
            <person name="Shapiro H."/>
            <person name="Aerts A."/>
            <person name="Otillar R.P."/>
            <person name="Terry A.Y."/>
            <person name="Boore J.L."/>
            <person name="Simakov O."/>
            <person name="Marletaz F."/>
            <person name="Cho S.-J."/>
            <person name="Edsinger-Gonzales E."/>
            <person name="Havlak P."/>
            <person name="Kuo D.-H."/>
            <person name="Larsson T."/>
            <person name="Lv J."/>
            <person name="Arendt D."/>
            <person name="Savage R."/>
            <person name="Osoegawa K."/>
            <person name="de Jong P."/>
            <person name="Lindberg D.R."/>
            <person name="Seaver E.C."/>
            <person name="Weisblat D.A."/>
            <person name="Putnam N.H."/>
            <person name="Grigoriev I.V."/>
            <person name="Rokhsar D.S."/>
        </authorList>
    </citation>
    <scope>NUCLEOTIDE SEQUENCE</scope>
</reference>
<gene>
    <name evidence="3" type="primary">20207142</name>
    <name evidence="2" type="ORF">HELRODRAFT_179150</name>
</gene>
<reference evidence="3" key="3">
    <citation type="submission" date="2015-06" db="UniProtKB">
        <authorList>
            <consortium name="EnsemblMetazoa"/>
        </authorList>
    </citation>
    <scope>IDENTIFICATION</scope>
</reference>
<reference evidence="2 4" key="2">
    <citation type="journal article" date="2013" name="Nature">
        <title>Insights into bilaterian evolution from three spiralian genomes.</title>
        <authorList>
            <person name="Simakov O."/>
            <person name="Marletaz F."/>
            <person name="Cho S.J."/>
            <person name="Edsinger-Gonzales E."/>
            <person name="Havlak P."/>
            <person name="Hellsten U."/>
            <person name="Kuo D.H."/>
            <person name="Larsson T."/>
            <person name="Lv J."/>
            <person name="Arendt D."/>
            <person name="Savage R."/>
            <person name="Osoegawa K."/>
            <person name="de Jong P."/>
            <person name="Grimwood J."/>
            <person name="Chapman J.A."/>
            <person name="Shapiro H."/>
            <person name="Aerts A."/>
            <person name="Otillar R.P."/>
            <person name="Terry A.Y."/>
            <person name="Boore J.L."/>
            <person name="Grigoriev I.V."/>
            <person name="Lindberg D.R."/>
            <person name="Seaver E.C."/>
            <person name="Weisblat D.A."/>
            <person name="Putnam N.H."/>
            <person name="Rokhsar D.S."/>
        </authorList>
    </citation>
    <scope>NUCLEOTIDE SEQUENCE</scope>
</reference>
<dbReference type="AlphaFoldDB" id="T1FE93"/>
<dbReference type="GeneID" id="20207142"/>
<feature type="compositionally biased region" description="Low complexity" evidence="1">
    <location>
        <begin position="61"/>
        <end position="77"/>
    </location>
</feature>
<dbReference type="EnsemblMetazoa" id="HelroT179150">
    <property type="protein sequence ID" value="HelroP179150"/>
    <property type="gene ID" value="HelroG179150"/>
</dbReference>
<evidence type="ECO:0000256" key="1">
    <source>
        <dbReference type="SAM" id="MobiDB-lite"/>
    </source>
</evidence>
<evidence type="ECO:0000313" key="4">
    <source>
        <dbReference type="Proteomes" id="UP000015101"/>
    </source>
</evidence>
<dbReference type="InParanoid" id="T1FE93"/>
<accession>T1FE93</accession>
<organism evidence="3 4">
    <name type="scientific">Helobdella robusta</name>
    <name type="common">Californian leech</name>
    <dbReference type="NCBI Taxonomy" id="6412"/>
    <lineage>
        <taxon>Eukaryota</taxon>
        <taxon>Metazoa</taxon>
        <taxon>Spiralia</taxon>
        <taxon>Lophotrochozoa</taxon>
        <taxon>Annelida</taxon>
        <taxon>Clitellata</taxon>
        <taxon>Hirudinea</taxon>
        <taxon>Rhynchobdellida</taxon>
        <taxon>Glossiphoniidae</taxon>
        <taxon>Helobdella</taxon>
    </lineage>
</organism>
<dbReference type="EMBL" id="AMQM01006745">
    <property type="status" value="NOT_ANNOTATED_CDS"/>
    <property type="molecule type" value="Genomic_DNA"/>
</dbReference>
<dbReference type="HOGENOM" id="CLU_1898514_0_0_1"/>